<feature type="region of interest" description="Disordered" evidence="1">
    <location>
        <begin position="54"/>
        <end position="73"/>
    </location>
</feature>
<dbReference type="Proteomes" id="UP000614350">
    <property type="component" value="Unassembled WGS sequence"/>
</dbReference>
<keyword evidence="4" id="KW-1185">Reference proteome</keyword>
<feature type="compositionally biased region" description="Low complexity" evidence="1">
    <location>
        <begin position="59"/>
        <end position="68"/>
    </location>
</feature>
<dbReference type="InterPro" id="IPR036047">
    <property type="entry name" value="F-box-like_dom_sf"/>
</dbReference>
<dbReference type="SUPFAM" id="SSF52047">
    <property type="entry name" value="RNI-like"/>
    <property type="match status" value="1"/>
</dbReference>
<dbReference type="GO" id="GO:0019005">
    <property type="term" value="C:SCF ubiquitin ligase complex"/>
    <property type="evidence" value="ECO:0007669"/>
    <property type="project" value="TreeGrafter"/>
</dbReference>
<dbReference type="SMART" id="SM00256">
    <property type="entry name" value="FBOX"/>
    <property type="match status" value="1"/>
</dbReference>
<protein>
    <recommendedName>
        <fullName evidence="2">F-box domain-containing protein</fullName>
    </recommendedName>
</protein>
<dbReference type="PROSITE" id="PS50181">
    <property type="entry name" value="FBOX"/>
    <property type="match status" value="1"/>
</dbReference>
<evidence type="ECO:0000313" key="3">
    <source>
        <dbReference type="EMBL" id="KAF7378941.1"/>
    </source>
</evidence>
<organism evidence="3 4">
    <name type="scientific">Vespula vulgaris</name>
    <name type="common">Yellow jacket</name>
    <name type="synonym">Wasp</name>
    <dbReference type="NCBI Taxonomy" id="7454"/>
    <lineage>
        <taxon>Eukaryota</taxon>
        <taxon>Metazoa</taxon>
        <taxon>Ecdysozoa</taxon>
        <taxon>Arthropoda</taxon>
        <taxon>Hexapoda</taxon>
        <taxon>Insecta</taxon>
        <taxon>Pterygota</taxon>
        <taxon>Neoptera</taxon>
        <taxon>Endopterygota</taxon>
        <taxon>Hymenoptera</taxon>
        <taxon>Apocrita</taxon>
        <taxon>Aculeata</taxon>
        <taxon>Vespoidea</taxon>
        <taxon>Vespidae</taxon>
        <taxon>Vespinae</taxon>
        <taxon>Vespula</taxon>
    </lineage>
</organism>
<dbReference type="Gene3D" id="3.80.10.10">
    <property type="entry name" value="Ribonuclease Inhibitor"/>
    <property type="match status" value="2"/>
</dbReference>
<name>A0A834J021_VESVU</name>
<feature type="domain" description="F-box" evidence="2">
    <location>
        <begin position="79"/>
        <end position="125"/>
    </location>
</feature>
<evidence type="ECO:0000256" key="1">
    <source>
        <dbReference type="SAM" id="MobiDB-lite"/>
    </source>
</evidence>
<dbReference type="InterPro" id="IPR001810">
    <property type="entry name" value="F-box_dom"/>
</dbReference>
<dbReference type="InterPro" id="IPR032675">
    <property type="entry name" value="LRR_dom_sf"/>
</dbReference>
<dbReference type="AlphaFoldDB" id="A0A834J021"/>
<reference evidence="3" key="1">
    <citation type="journal article" date="2020" name="G3 (Bethesda)">
        <title>High-Quality Assemblies for Three Invasive Social Wasps from the &lt;i&gt;Vespula&lt;/i&gt; Genus.</title>
        <authorList>
            <person name="Harrop T.W.R."/>
            <person name="Guhlin J."/>
            <person name="McLaughlin G.M."/>
            <person name="Permina E."/>
            <person name="Stockwell P."/>
            <person name="Gilligan J."/>
            <person name="Le Lec M.F."/>
            <person name="Gruber M.A.M."/>
            <person name="Quinn O."/>
            <person name="Lovegrove M."/>
            <person name="Duncan E.J."/>
            <person name="Remnant E.J."/>
            <person name="Van Eeckhoven J."/>
            <person name="Graham B."/>
            <person name="Knapp R.A."/>
            <person name="Langford K.W."/>
            <person name="Kronenberg Z."/>
            <person name="Press M.O."/>
            <person name="Eacker S.M."/>
            <person name="Wilson-Rankin E.E."/>
            <person name="Purcell J."/>
            <person name="Lester P.J."/>
            <person name="Dearden P.K."/>
        </authorList>
    </citation>
    <scope>NUCLEOTIDE SEQUENCE</scope>
    <source>
        <strain evidence="3">Marl-1</strain>
    </source>
</reference>
<evidence type="ECO:0000313" key="4">
    <source>
        <dbReference type="Proteomes" id="UP000614350"/>
    </source>
</evidence>
<dbReference type="Gene3D" id="1.20.1280.50">
    <property type="match status" value="1"/>
</dbReference>
<sequence>MTVGLTKNFFQHRDIRILQKVGQDGDKAFFSGWLMKSKLPYLAFYTSRKKKMKMKRSKSLSPEPSSSGESKRIKYEESHPHLLDFCDDILLNILKYLNPQDLMALSLCSQRLAQVTRDRTLWRKVDFRTIPMPLNDLEKYTKFFQPMTTNVAMRGDLHSNKCLGLTPKFFDTINTHCGQLKELVIEDYYIDGDEVEITDFPRTIEKLSLKGCEMGHLQSNKSYFFKIDLHMPNLTCLILSNCQWFMPHSLLVISKISKLKELRLNSCHRLGECVAYASLATRFGFKTLETLDLRDTALGDSEVSCFSSTKTLTHLYLECPAVLRNTDAGNFRRPVFEDGNIVQFLVEGNWENYGFQRRLISDRAIRAIGSIARRVIHTSPHGIIFLEEENQIFNNPLLKTLVVRNYPRVTNSSLVYLAEHVLSLEHLDVTGTSVTREGVQKFKSKRPNLQAFSFLSTKKDGTAKLIGNVFTESRILS</sequence>
<proteinExistence type="predicted"/>
<dbReference type="Pfam" id="PF12937">
    <property type="entry name" value="F-box-like"/>
    <property type="match status" value="1"/>
</dbReference>
<accession>A0A834J021</accession>
<dbReference type="SUPFAM" id="SSF81383">
    <property type="entry name" value="F-box domain"/>
    <property type="match status" value="1"/>
</dbReference>
<gene>
    <name evidence="3" type="ORF">HZH66_015175</name>
</gene>
<evidence type="ECO:0000259" key="2">
    <source>
        <dbReference type="PROSITE" id="PS50181"/>
    </source>
</evidence>
<comment type="caution">
    <text evidence="3">The sequence shown here is derived from an EMBL/GenBank/DDBJ whole genome shotgun (WGS) entry which is preliminary data.</text>
</comment>
<dbReference type="EMBL" id="JACSEA010000024">
    <property type="protein sequence ID" value="KAF7378941.1"/>
    <property type="molecule type" value="Genomic_DNA"/>
</dbReference>
<dbReference type="PANTHER" id="PTHR13318">
    <property type="entry name" value="PARTNER OF PAIRED, ISOFORM B-RELATED"/>
    <property type="match status" value="1"/>
</dbReference>
<dbReference type="GO" id="GO:0031146">
    <property type="term" value="P:SCF-dependent proteasomal ubiquitin-dependent protein catabolic process"/>
    <property type="evidence" value="ECO:0007669"/>
    <property type="project" value="TreeGrafter"/>
</dbReference>